<gene>
    <name evidence="4" type="ORF">Z518_00896</name>
</gene>
<keyword evidence="1" id="KW-0677">Repeat</keyword>
<dbReference type="InterPro" id="IPR001680">
    <property type="entry name" value="WD40_rpt"/>
</dbReference>
<keyword evidence="5" id="KW-1185">Reference proteome</keyword>
<protein>
    <submittedName>
        <fullName evidence="4">Rhinocladiella mackenziei CBS 650.93 unplaced genomic scaffold supercont1.1, whole genome shotgun sequence</fullName>
    </submittedName>
</protein>
<dbReference type="Proteomes" id="UP000053617">
    <property type="component" value="Unassembled WGS sequence"/>
</dbReference>
<dbReference type="SUPFAM" id="SSF52540">
    <property type="entry name" value="P-loop containing nucleoside triphosphate hydrolases"/>
    <property type="match status" value="1"/>
</dbReference>
<sequence>MACSPSSHRDEDSLGLMKLIYEPKGILPYLDIVLVHGLGWTSTDTWTKEGPQPSFWPDWLRDKGPLRMARVWLMGYRAADFNHNLLQQPHVAIDRFVRRLWDRLAKNSTQKTSPEMQIPVVFVAHSTGGIMVKQAYLFDTRSDPRSTCAVLFLATPHKAAAVRLSLAWSQEQGRWQAEPTFEQMSWALDNINGRFVRTEGDGLHIASFSEGLPTKNGFIVDKTSSHLGFPREIVESIDADHDNIARYSDPNDPGFTKVSRQLQLFLHWLGPFKRRVWSLDSKEKTNLLHRFLGVNDAPYDDLAFFYNQCSPGTTEWIESDPQYLDWVEDLSPHPRILFLSGLPGSGKSVLASYIVRRLKDEDMACHFFFFRHDVQSKQSIVSLLGSLAFQMAEEIELFRSYMVAHATGGYSLSYDTEDLIWNKLFANELSNLLPDREFPIYWIIDGLDMCDSGEIFLSGLTHPSLSSIPLRVLITSRTTSTLPRTCDQLGAPIRLNMEQKDAKREATRSLIRAKLKEIPTHLIDQAVYNAQGNYLEADRVIREVLRHGNRPPTVGDVKMSQLDPKRYWVEIVSDMRAAWGIGEENRAKGILTLVAYARSPLTVEQLHEATSSYGSSDLDQRDLLEHYGALLHVDGQSRVTIRHRTAWEFLTDTDDHSLCHEPLEGHGILLAVTLKAMTRIGTGIPDGLSQTDPWTEYAITSWEYHLSRSAAHRDGKLLSLLGHFLDGPGVIWWMYMLARSNQLNLLMDASATLTAVHRRRYMVSPKHHVDSILRPWATELVRILGRFGSHLLRQPRALYEVVPQFCPAVSLVRKQLAGPSTSSRITVKGVPNEVWDDTLARIPVDNPSRVICTNQYVAVSSSGKSRVQLVSTANPCEMRIIDHEGRVNRMRFSNSGHMLALASIRTISVWQIDIWLRRWNFTAPAAAPMLDMAFDGGDDAVLACFRDGSVWRYPLDDFAASSRCLGSVLAVGHDGNSSAPSFAAFNQSATMLAVAYHNCPMSVWDVSSGGLHGPRSRSGKPGQERAQDPVQQIDWTPTPYHVLSISGGSARMWDPDRQVERHICNERPREIRCSPTRRFFVTSHDDGVLAVWKITDLARVYVLKYYNSLNGLALCPYGRNIYALRGNSCDVLNLSFPLDSPLHDDQRHAAETHLDTSQEVMSSRTCSFAEPRAPVEVLAVANPSAMFCTAHSRGGLKIFEANGNELLTHYPPYSVTIQHAVWSRSGEYLGFTDDMDQLHVHKIARHDLHWSASFQTQLVESACQILFHETKDSILIASSHSLRSWSFKQPSPPSSSVSFAESYWWLNHPHQPDLLLGLHSKGIHLLKWDTLEPVTHLTFCFPENSQALRTNKTSFVEPPTQETAPCRPARTFTSSDGSRILMQTSLTDGRDLDLFFVDVGAVDAACRARQEQVVVTRYPRMILDRISRPLGFIKGSGKGDTEAPRSKDVLAFLDKAGWFCTFDPEGGLSEYSTFLPHDWMEQDCLSLACLTYDGTLYVPKDGLVGIIAHGFEKVLGIQSAE</sequence>
<dbReference type="InterPro" id="IPR056884">
    <property type="entry name" value="NPHP3-like_N"/>
</dbReference>
<dbReference type="HOGENOM" id="CLU_001384_2_0_1"/>
<dbReference type="EMBL" id="KN847475">
    <property type="protein sequence ID" value="KIX09815.1"/>
    <property type="molecule type" value="Genomic_DNA"/>
</dbReference>
<feature type="domain" description="Nephrocystin 3-like N-terminal" evidence="3">
    <location>
        <begin position="312"/>
        <end position="477"/>
    </location>
</feature>
<dbReference type="InterPro" id="IPR027417">
    <property type="entry name" value="P-loop_NTPase"/>
</dbReference>
<name>A0A0D2JK09_9EURO</name>
<dbReference type="SUPFAM" id="SSF50978">
    <property type="entry name" value="WD40 repeat-like"/>
    <property type="match status" value="2"/>
</dbReference>
<dbReference type="VEuPathDB" id="FungiDB:Z518_00896"/>
<reference evidence="4 5" key="1">
    <citation type="submission" date="2015-01" db="EMBL/GenBank/DDBJ databases">
        <title>The Genome Sequence of Rhinocladiella mackenzie CBS 650.93.</title>
        <authorList>
            <consortium name="The Broad Institute Genomics Platform"/>
            <person name="Cuomo C."/>
            <person name="de Hoog S."/>
            <person name="Gorbushina A."/>
            <person name="Stielow B."/>
            <person name="Teixiera M."/>
            <person name="Abouelleil A."/>
            <person name="Chapman S.B."/>
            <person name="Priest M."/>
            <person name="Young S.K."/>
            <person name="Wortman J."/>
            <person name="Nusbaum C."/>
            <person name="Birren B."/>
        </authorList>
    </citation>
    <scope>NUCLEOTIDE SEQUENCE [LARGE SCALE GENOMIC DNA]</scope>
    <source>
        <strain evidence="4 5">CBS 650.93</strain>
    </source>
</reference>
<dbReference type="PANTHER" id="PTHR10039:SF17">
    <property type="entry name" value="FUNGAL STAND N-TERMINAL GOODBYE DOMAIN-CONTAINING PROTEIN-RELATED"/>
    <property type="match status" value="1"/>
</dbReference>
<dbReference type="RefSeq" id="XP_013276951.1">
    <property type="nucleotide sequence ID" value="XM_013421497.1"/>
</dbReference>
<dbReference type="Pfam" id="PF24883">
    <property type="entry name" value="NPHP3_N"/>
    <property type="match status" value="1"/>
</dbReference>
<dbReference type="PANTHER" id="PTHR10039">
    <property type="entry name" value="AMELOGENIN"/>
    <property type="match status" value="1"/>
</dbReference>
<dbReference type="SMART" id="SM00320">
    <property type="entry name" value="WD40"/>
    <property type="match status" value="5"/>
</dbReference>
<dbReference type="Gene3D" id="3.40.50.1820">
    <property type="entry name" value="alpha/beta hydrolase"/>
    <property type="match status" value="1"/>
</dbReference>
<dbReference type="SUPFAM" id="SSF53474">
    <property type="entry name" value="alpha/beta-Hydrolases"/>
    <property type="match status" value="1"/>
</dbReference>
<dbReference type="Gene3D" id="2.130.10.10">
    <property type="entry name" value="YVTN repeat-like/Quinoprotein amine dehydrogenase"/>
    <property type="match status" value="2"/>
</dbReference>
<accession>A0A0D2JK09</accession>
<organism evidence="4 5">
    <name type="scientific">Rhinocladiella mackenziei CBS 650.93</name>
    <dbReference type="NCBI Taxonomy" id="1442369"/>
    <lineage>
        <taxon>Eukaryota</taxon>
        <taxon>Fungi</taxon>
        <taxon>Dikarya</taxon>
        <taxon>Ascomycota</taxon>
        <taxon>Pezizomycotina</taxon>
        <taxon>Eurotiomycetes</taxon>
        <taxon>Chaetothyriomycetidae</taxon>
        <taxon>Chaetothyriales</taxon>
        <taxon>Herpotrichiellaceae</taxon>
        <taxon>Rhinocladiella</taxon>
    </lineage>
</organism>
<evidence type="ECO:0000256" key="1">
    <source>
        <dbReference type="ARBA" id="ARBA00022737"/>
    </source>
</evidence>
<dbReference type="GeneID" id="25288967"/>
<evidence type="ECO:0000313" key="4">
    <source>
        <dbReference type="EMBL" id="KIX09815.1"/>
    </source>
</evidence>
<feature type="region of interest" description="Disordered" evidence="2">
    <location>
        <begin position="1010"/>
        <end position="1031"/>
    </location>
</feature>
<dbReference type="OrthoDB" id="194358at2759"/>
<dbReference type="InterPro" id="IPR015943">
    <property type="entry name" value="WD40/YVTN_repeat-like_dom_sf"/>
</dbReference>
<dbReference type="InterPro" id="IPR036322">
    <property type="entry name" value="WD40_repeat_dom_sf"/>
</dbReference>
<evidence type="ECO:0000313" key="5">
    <source>
        <dbReference type="Proteomes" id="UP000053617"/>
    </source>
</evidence>
<evidence type="ECO:0000259" key="3">
    <source>
        <dbReference type="Pfam" id="PF24883"/>
    </source>
</evidence>
<proteinExistence type="predicted"/>
<evidence type="ECO:0000256" key="2">
    <source>
        <dbReference type="SAM" id="MobiDB-lite"/>
    </source>
</evidence>
<dbReference type="Gene3D" id="3.40.50.300">
    <property type="entry name" value="P-loop containing nucleotide triphosphate hydrolases"/>
    <property type="match status" value="1"/>
</dbReference>
<dbReference type="InterPro" id="IPR029058">
    <property type="entry name" value="AB_hydrolase_fold"/>
</dbReference>